<dbReference type="EMBL" id="JAIWYP010000008">
    <property type="protein sequence ID" value="KAH3786159.1"/>
    <property type="molecule type" value="Genomic_DNA"/>
</dbReference>
<reference evidence="2" key="2">
    <citation type="submission" date="2020-11" db="EMBL/GenBank/DDBJ databases">
        <authorList>
            <person name="McCartney M.A."/>
            <person name="Auch B."/>
            <person name="Kono T."/>
            <person name="Mallez S."/>
            <person name="Becker A."/>
            <person name="Gohl D.M."/>
            <person name="Silverstein K.A.T."/>
            <person name="Koren S."/>
            <person name="Bechman K.B."/>
            <person name="Herman A."/>
            <person name="Abrahante J.E."/>
            <person name="Garbe J."/>
        </authorList>
    </citation>
    <scope>NUCLEOTIDE SEQUENCE</scope>
    <source>
        <strain evidence="2">Duluth1</strain>
        <tissue evidence="2">Whole animal</tissue>
    </source>
</reference>
<evidence type="ECO:0000256" key="1">
    <source>
        <dbReference type="SAM" id="Phobius"/>
    </source>
</evidence>
<gene>
    <name evidence="2" type="ORF">DPMN_164262</name>
</gene>
<feature type="transmembrane region" description="Helical" evidence="1">
    <location>
        <begin position="45"/>
        <end position="62"/>
    </location>
</feature>
<organism evidence="2 3">
    <name type="scientific">Dreissena polymorpha</name>
    <name type="common">Zebra mussel</name>
    <name type="synonym">Mytilus polymorpha</name>
    <dbReference type="NCBI Taxonomy" id="45954"/>
    <lineage>
        <taxon>Eukaryota</taxon>
        <taxon>Metazoa</taxon>
        <taxon>Spiralia</taxon>
        <taxon>Lophotrochozoa</taxon>
        <taxon>Mollusca</taxon>
        <taxon>Bivalvia</taxon>
        <taxon>Autobranchia</taxon>
        <taxon>Heteroconchia</taxon>
        <taxon>Euheterodonta</taxon>
        <taxon>Imparidentia</taxon>
        <taxon>Neoheterodontei</taxon>
        <taxon>Myida</taxon>
        <taxon>Dreissenoidea</taxon>
        <taxon>Dreissenidae</taxon>
        <taxon>Dreissena</taxon>
    </lineage>
</organism>
<keyword evidence="1" id="KW-0472">Membrane</keyword>
<evidence type="ECO:0000313" key="3">
    <source>
        <dbReference type="Proteomes" id="UP000828390"/>
    </source>
</evidence>
<protein>
    <submittedName>
        <fullName evidence="2">Uncharacterized protein</fullName>
    </submittedName>
</protein>
<accession>A0A9D4ESK7</accession>
<proteinExistence type="predicted"/>
<comment type="caution">
    <text evidence="2">The sequence shown here is derived from an EMBL/GenBank/DDBJ whole genome shotgun (WGS) entry which is preliminary data.</text>
</comment>
<keyword evidence="1" id="KW-1133">Transmembrane helix</keyword>
<sequence>MYSLAPAFFQKAYLDFNRSNGVFTTSQHELLLPTSYYKLQKHVNYYYYFLYYYYYYYYYYFYY</sequence>
<dbReference type="AlphaFoldDB" id="A0A9D4ESK7"/>
<keyword evidence="1" id="KW-0812">Transmembrane</keyword>
<name>A0A9D4ESK7_DREPO</name>
<reference evidence="2" key="1">
    <citation type="journal article" date="2019" name="bioRxiv">
        <title>The Genome of the Zebra Mussel, Dreissena polymorpha: A Resource for Invasive Species Research.</title>
        <authorList>
            <person name="McCartney M.A."/>
            <person name="Auch B."/>
            <person name="Kono T."/>
            <person name="Mallez S."/>
            <person name="Zhang Y."/>
            <person name="Obille A."/>
            <person name="Becker A."/>
            <person name="Abrahante J.E."/>
            <person name="Garbe J."/>
            <person name="Badalamenti J.P."/>
            <person name="Herman A."/>
            <person name="Mangelson H."/>
            <person name="Liachko I."/>
            <person name="Sullivan S."/>
            <person name="Sone E.D."/>
            <person name="Koren S."/>
            <person name="Silverstein K.A.T."/>
            <person name="Beckman K.B."/>
            <person name="Gohl D.M."/>
        </authorList>
    </citation>
    <scope>NUCLEOTIDE SEQUENCE</scope>
    <source>
        <strain evidence="2">Duluth1</strain>
        <tissue evidence="2">Whole animal</tissue>
    </source>
</reference>
<keyword evidence="3" id="KW-1185">Reference proteome</keyword>
<dbReference type="Proteomes" id="UP000828390">
    <property type="component" value="Unassembled WGS sequence"/>
</dbReference>
<evidence type="ECO:0000313" key="2">
    <source>
        <dbReference type="EMBL" id="KAH3786159.1"/>
    </source>
</evidence>